<name>A0A0F5JU47_9BURK</name>
<evidence type="ECO:0000256" key="3">
    <source>
        <dbReference type="ARBA" id="ARBA00023285"/>
    </source>
</evidence>
<dbReference type="InterPro" id="IPR042251">
    <property type="entry name" value="EutC_C"/>
</dbReference>
<dbReference type="GO" id="GO:0008851">
    <property type="term" value="F:ethanolamine ammonia-lyase activity"/>
    <property type="evidence" value="ECO:0007669"/>
    <property type="project" value="UniProtKB-UniRule"/>
</dbReference>
<dbReference type="PIRSF" id="PIRSF018982">
    <property type="entry name" value="EutC"/>
    <property type="match status" value="1"/>
</dbReference>
<reference evidence="6 7" key="1">
    <citation type="submission" date="2015-03" db="EMBL/GenBank/DDBJ databases">
        <title>Draft Genome Sequence of Burkholderia andropogonis type strain ICMP2807, isolated from Sorghum bicolor.</title>
        <authorList>
            <person name="Lopes-Santos L."/>
            <person name="Castro D.B."/>
            <person name="Ottoboni L.M."/>
            <person name="Park D."/>
            <person name="Weirc B.S."/>
            <person name="Destefano S.A."/>
        </authorList>
    </citation>
    <scope>NUCLEOTIDE SEQUENCE [LARGE SCALE GENOMIC DNA]</scope>
    <source>
        <strain evidence="6 7">ICMP2807</strain>
    </source>
</reference>
<feature type="binding site" evidence="5">
    <location>
        <position position="170"/>
    </location>
    <ligand>
        <name>adenosylcob(III)alamin</name>
        <dbReference type="ChEBI" id="CHEBI:18408"/>
    </ligand>
</feature>
<sequence length="278" mass="30070">MRDKPTLQSNPWDALRQFTGARIALGRAGNSMPTTPLLAFNLAHAQARDAVHQPLDVSSLLQALQSAGFEALRVRSAAKDRLEYLRRPDLGRRLADDSAEQLRACAAEAAVSERGRDGEAAPRWDVVFVVADGLSSQAADRHAVPLLQCVRKRLTDWRIAPVVVATQSRVALGDDVGELLHARLVVMLIGERPGLSSPDSLGLYLTHAPRRGTSDAQRNCISNVRPEGLGYDAAAFKLCHLLTEARRLKLTGVQLKDDSDALLTRIADPGALPAPTSD</sequence>
<dbReference type="PANTHER" id="PTHR39330">
    <property type="entry name" value="ETHANOLAMINE AMMONIA-LYASE LIGHT CHAIN"/>
    <property type="match status" value="1"/>
</dbReference>
<dbReference type="GO" id="GO:0006520">
    <property type="term" value="P:amino acid metabolic process"/>
    <property type="evidence" value="ECO:0007669"/>
    <property type="project" value="InterPro"/>
</dbReference>
<dbReference type="PATRIC" id="fig|28092.6.peg.5845"/>
<dbReference type="GO" id="GO:0046336">
    <property type="term" value="P:ethanolamine catabolic process"/>
    <property type="evidence" value="ECO:0007669"/>
    <property type="project" value="UniProtKB-UniRule"/>
</dbReference>
<dbReference type="Proteomes" id="UP000033618">
    <property type="component" value="Unassembled WGS sequence"/>
</dbReference>
<dbReference type="RefSeq" id="WP_024901912.1">
    <property type="nucleotide sequence ID" value="NZ_CADFGU010000032.1"/>
</dbReference>
<dbReference type="InterPro" id="IPR042255">
    <property type="entry name" value="EutC_N"/>
</dbReference>
<evidence type="ECO:0000256" key="2">
    <source>
        <dbReference type="ARBA" id="ARBA00023239"/>
    </source>
</evidence>
<evidence type="ECO:0000313" key="7">
    <source>
        <dbReference type="Proteomes" id="UP000033618"/>
    </source>
</evidence>
<keyword evidence="4 5" id="KW-1283">Bacterial microcompartment</keyword>
<dbReference type="OrthoDB" id="114248at2"/>
<evidence type="ECO:0000256" key="5">
    <source>
        <dbReference type="HAMAP-Rule" id="MF_00601"/>
    </source>
</evidence>
<dbReference type="GO" id="GO:0031419">
    <property type="term" value="F:cobalamin binding"/>
    <property type="evidence" value="ECO:0007669"/>
    <property type="project" value="UniProtKB-UniRule"/>
</dbReference>
<feature type="binding site" evidence="5">
    <location>
        <position position="191"/>
    </location>
    <ligand>
        <name>adenosylcob(III)alamin</name>
        <dbReference type="ChEBI" id="CHEBI:18408"/>
    </ligand>
</feature>
<keyword evidence="3 5" id="KW-0170">Cobalt</keyword>
<dbReference type="NCBIfam" id="NF003971">
    <property type="entry name" value="PRK05465.1"/>
    <property type="match status" value="1"/>
</dbReference>
<dbReference type="InterPro" id="IPR009246">
    <property type="entry name" value="EutC"/>
</dbReference>
<gene>
    <name evidence="5" type="primary">eutC</name>
    <name evidence="6" type="ORF">WM40_24770</name>
</gene>
<dbReference type="Gene3D" id="3.40.50.11240">
    <property type="entry name" value="Ethanolamine ammonia-lyase light chain (EutC)"/>
    <property type="match status" value="1"/>
</dbReference>
<proteinExistence type="inferred from homology"/>
<dbReference type="UniPathway" id="UPA00560"/>
<dbReference type="Gene3D" id="1.10.30.40">
    <property type="entry name" value="Ethanolamine ammonia-lyase light chain (EutC), N-terminal domain"/>
    <property type="match status" value="1"/>
</dbReference>
<dbReference type="Pfam" id="PF05985">
    <property type="entry name" value="EutC"/>
    <property type="match status" value="1"/>
</dbReference>
<comment type="cofactor">
    <cofactor evidence="5">
        <name>adenosylcob(III)alamin</name>
        <dbReference type="ChEBI" id="CHEBI:18408"/>
    </cofactor>
    <text evidence="5">Binds between the large and small subunits.</text>
</comment>
<dbReference type="GO" id="GO:0031471">
    <property type="term" value="C:ethanolamine degradation polyhedral organelle"/>
    <property type="evidence" value="ECO:0007669"/>
    <property type="project" value="UniProtKB-UniRule"/>
</dbReference>
<comment type="subunit">
    <text evidence="5">The basic unit is a heterodimer which dimerizes to form tetramers. The heterotetramers trimerize; 6 large subunits form a core ring with 6 small subunits projecting outwards.</text>
</comment>
<evidence type="ECO:0000256" key="4">
    <source>
        <dbReference type="ARBA" id="ARBA00024446"/>
    </source>
</evidence>
<comment type="subcellular location">
    <subcellularLocation>
        <location evidence="5">Bacterial microcompartment</location>
    </subcellularLocation>
</comment>
<comment type="caution">
    <text evidence="6">The sequence shown here is derived from an EMBL/GenBank/DDBJ whole genome shotgun (WGS) entry which is preliminary data.</text>
</comment>
<protein>
    <recommendedName>
        <fullName evidence="5">Ethanolamine ammonia-lyase small subunit</fullName>
        <shortName evidence="5">EAL small subunit</shortName>
        <ecNumber evidence="5">4.3.1.7</ecNumber>
    </recommendedName>
</protein>
<comment type="catalytic activity">
    <reaction evidence="5">
        <text>ethanolamine = acetaldehyde + NH4(+)</text>
        <dbReference type="Rhea" id="RHEA:15313"/>
        <dbReference type="ChEBI" id="CHEBI:15343"/>
        <dbReference type="ChEBI" id="CHEBI:28938"/>
        <dbReference type="ChEBI" id="CHEBI:57603"/>
        <dbReference type="EC" id="4.3.1.7"/>
    </reaction>
</comment>
<comment type="similarity">
    <text evidence="5">Belongs to the EutC family.</text>
</comment>
<comment type="pathway">
    <text evidence="5">Amine and polyamine degradation; ethanolamine degradation.</text>
</comment>
<dbReference type="STRING" id="28092.WM40_24770"/>
<organism evidence="6 7">
    <name type="scientific">Robbsia andropogonis</name>
    <dbReference type="NCBI Taxonomy" id="28092"/>
    <lineage>
        <taxon>Bacteria</taxon>
        <taxon>Pseudomonadati</taxon>
        <taxon>Pseudomonadota</taxon>
        <taxon>Betaproteobacteria</taxon>
        <taxon>Burkholderiales</taxon>
        <taxon>Burkholderiaceae</taxon>
        <taxon>Robbsia</taxon>
    </lineage>
</organism>
<dbReference type="HAMAP" id="MF_00601">
    <property type="entry name" value="EutC"/>
    <property type="match status" value="1"/>
</dbReference>
<dbReference type="GO" id="GO:0009350">
    <property type="term" value="C:ethanolamine ammonia-lyase complex"/>
    <property type="evidence" value="ECO:0007669"/>
    <property type="project" value="UniProtKB-UniRule"/>
</dbReference>
<dbReference type="EMBL" id="LAQU01000064">
    <property type="protein sequence ID" value="KKB61170.1"/>
    <property type="molecule type" value="Genomic_DNA"/>
</dbReference>
<dbReference type="EC" id="4.3.1.7" evidence="5"/>
<evidence type="ECO:0000256" key="1">
    <source>
        <dbReference type="ARBA" id="ARBA00022628"/>
    </source>
</evidence>
<accession>A0A0F5JU47</accession>
<comment type="function">
    <text evidence="5">Catalyzes the deamination of various vicinal amino-alcohols to oxo compounds. Allows this organism to utilize ethanolamine as the sole source of nitrogen and carbon in the presence of external vitamin B12.</text>
</comment>
<evidence type="ECO:0000313" key="6">
    <source>
        <dbReference type="EMBL" id="KKB61170.1"/>
    </source>
</evidence>
<dbReference type="AlphaFoldDB" id="A0A0F5JU47"/>
<keyword evidence="2 5" id="KW-0456">Lyase</keyword>
<keyword evidence="1 5" id="KW-0846">Cobalamin</keyword>
<dbReference type="PANTHER" id="PTHR39330:SF1">
    <property type="entry name" value="ETHANOLAMINE AMMONIA-LYASE SMALL SUBUNIT"/>
    <property type="match status" value="1"/>
</dbReference>
<feature type="binding site" evidence="5">
    <location>
        <position position="220"/>
    </location>
    <ligand>
        <name>adenosylcob(III)alamin</name>
        <dbReference type="ChEBI" id="CHEBI:18408"/>
    </ligand>
</feature>
<keyword evidence="7" id="KW-1185">Reference proteome</keyword>